<dbReference type="InterPro" id="IPR036390">
    <property type="entry name" value="WH_DNA-bd_sf"/>
</dbReference>
<dbReference type="RefSeq" id="WP_067470826.1">
    <property type="nucleotide sequence ID" value="NZ_CP015961.1"/>
</dbReference>
<keyword evidence="2" id="KW-0238">DNA-binding</keyword>
<dbReference type="InterPro" id="IPR000835">
    <property type="entry name" value="HTH_MarR-typ"/>
</dbReference>
<organism evidence="5 6">
    <name type="scientific">Dietzia timorensis</name>
    <dbReference type="NCBI Taxonomy" id="499555"/>
    <lineage>
        <taxon>Bacteria</taxon>
        <taxon>Bacillati</taxon>
        <taxon>Actinomycetota</taxon>
        <taxon>Actinomycetes</taxon>
        <taxon>Mycobacteriales</taxon>
        <taxon>Dietziaceae</taxon>
        <taxon>Dietzia</taxon>
    </lineage>
</organism>
<evidence type="ECO:0000256" key="1">
    <source>
        <dbReference type="ARBA" id="ARBA00023015"/>
    </source>
</evidence>
<evidence type="ECO:0000313" key="6">
    <source>
        <dbReference type="Proteomes" id="UP000186104"/>
    </source>
</evidence>
<dbReference type="AlphaFoldDB" id="A0A173LP57"/>
<accession>A0A173LP57</accession>
<evidence type="ECO:0000313" key="5">
    <source>
        <dbReference type="EMBL" id="ANI94056.1"/>
    </source>
</evidence>
<dbReference type="Proteomes" id="UP000186104">
    <property type="component" value="Chromosome"/>
</dbReference>
<dbReference type="GO" id="GO:0003677">
    <property type="term" value="F:DNA binding"/>
    <property type="evidence" value="ECO:0007669"/>
    <property type="project" value="UniProtKB-KW"/>
</dbReference>
<evidence type="ECO:0000256" key="2">
    <source>
        <dbReference type="ARBA" id="ARBA00023125"/>
    </source>
</evidence>
<dbReference type="PROSITE" id="PS01117">
    <property type="entry name" value="HTH_MARR_1"/>
    <property type="match status" value="1"/>
</dbReference>
<dbReference type="OrthoDB" id="3216907at2"/>
<dbReference type="Pfam" id="PF01047">
    <property type="entry name" value="MarR"/>
    <property type="match status" value="1"/>
</dbReference>
<dbReference type="PROSITE" id="PS50995">
    <property type="entry name" value="HTH_MARR_2"/>
    <property type="match status" value="1"/>
</dbReference>
<protein>
    <submittedName>
        <fullName evidence="5">Putative HTH-type transcriptional regulator</fullName>
    </submittedName>
</protein>
<dbReference type="GO" id="GO:0003700">
    <property type="term" value="F:DNA-binding transcription factor activity"/>
    <property type="evidence" value="ECO:0007669"/>
    <property type="project" value="InterPro"/>
</dbReference>
<evidence type="ECO:0000259" key="4">
    <source>
        <dbReference type="PROSITE" id="PS50995"/>
    </source>
</evidence>
<dbReference type="EMBL" id="CP015961">
    <property type="protein sequence ID" value="ANI94056.1"/>
    <property type="molecule type" value="Genomic_DNA"/>
</dbReference>
<dbReference type="KEGG" id="dtm:BJL86_3297"/>
<sequence length="163" mass="18153">MGTNTWQEVDAETAADGNEMAGQIAQQLRTLVMRFELLSRRNRSTFPLSHSQLSMLSTLSKHGSLRMSELARYENVRVPTVSNAVSTLEGLGLVCRVSTDHDRRVVNVALTPAGRQAVKESTQQREAYFAETIAGLPEDKREELHRAIPAVHDLLQRIEKQAG</sequence>
<keyword evidence="3" id="KW-0804">Transcription</keyword>
<dbReference type="SMART" id="SM00347">
    <property type="entry name" value="HTH_MARR"/>
    <property type="match status" value="1"/>
</dbReference>
<evidence type="ECO:0000256" key="3">
    <source>
        <dbReference type="ARBA" id="ARBA00023163"/>
    </source>
</evidence>
<dbReference type="Gene3D" id="1.10.10.10">
    <property type="entry name" value="Winged helix-like DNA-binding domain superfamily/Winged helix DNA-binding domain"/>
    <property type="match status" value="1"/>
</dbReference>
<reference evidence="5 6" key="1">
    <citation type="submission" date="2016-06" db="EMBL/GenBank/DDBJ databases">
        <title>Complete genome sequence of a saline-alkali tolerant type strain Dietzia timorensis ID05-A0528T.</title>
        <authorList>
            <person name="Wu X."/>
        </authorList>
    </citation>
    <scope>NUCLEOTIDE SEQUENCE [LARGE SCALE GENOMIC DNA]</scope>
    <source>
        <strain evidence="5 6">ID05-A0528</strain>
    </source>
</reference>
<dbReference type="SUPFAM" id="SSF46785">
    <property type="entry name" value="Winged helix' DNA-binding domain"/>
    <property type="match status" value="1"/>
</dbReference>
<name>A0A173LP57_9ACTN</name>
<dbReference type="InterPro" id="IPR052526">
    <property type="entry name" value="HTH-type_Bedaq_tolerance"/>
</dbReference>
<gene>
    <name evidence="5" type="ORF">BJL86_3297</name>
</gene>
<keyword evidence="1" id="KW-0805">Transcription regulation</keyword>
<dbReference type="InterPro" id="IPR036388">
    <property type="entry name" value="WH-like_DNA-bd_sf"/>
</dbReference>
<keyword evidence="6" id="KW-1185">Reference proteome</keyword>
<proteinExistence type="predicted"/>
<dbReference type="PANTHER" id="PTHR39515">
    <property type="entry name" value="CONSERVED PROTEIN"/>
    <property type="match status" value="1"/>
</dbReference>
<dbReference type="InterPro" id="IPR023187">
    <property type="entry name" value="Tscrpt_reg_MarR-type_CS"/>
</dbReference>
<dbReference type="PANTHER" id="PTHR39515:SF2">
    <property type="entry name" value="HTH-TYPE TRANSCRIPTIONAL REGULATOR RV0880"/>
    <property type="match status" value="1"/>
</dbReference>
<feature type="domain" description="HTH marR-type" evidence="4">
    <location>
        <begin position="17"/>
        <end position="160"/>
    </location>
</feature>